<dbReference type="RefSeq" id="WP_187736852.1">
    <property type="nucleotide sequence ID" value="NZ_CP060790.1"/>
</dbReference>
<keyword evidence="4" id="KW-1185">Reference proteome</keyword>
<organism evidence="3 4">
    <name type="scientific">Paenacidovorax monticola</name>
    <dbReference type="NCBI Taxonomy" id="1926868"/>
    <lineage>
        <taxon>Bacteria</taxon>
        <taxon>Pseudomonadati</taxon>
        <taxon>Pseudomonadota</taxon>
        <taxon>Betaproteobacteria</taxon>
        <taxon>Burkholderiales</taxon>
        <taxon>Comamonadaceae</taxon>
        <taxon>Paenacidovorax</taxon>
    </lineage>
</organism>
<dbReference type="AlphaFoldDB" id="A0A7H0HH55"/>
<gene>
    <name evidence="3" type="ORF">H9L24_02515</name>
</gene>
<keyword evidence="1" id="KW-0472">Membrane</keyword>
<feature type="transmembrane region" description="Helical" evidence="1">
    <location>
        <begin position="37"/>
        <end position="55"/>
    </location>
</feature>
<evidence type="ECO:0000256" key="1">
    <source>
        <dbReference type="SAM" id="Phobius"/>
    </source>
</evidence>
<keyword evidence="1" id="KW-1133">Transmembrane helix</keyword>
<dbReference type="InterPro" id="IPR005530">
    <property type="entry name" value="SPW"/>
</dbReference>
<dbReference type="Pfam" id="PF03779">
    <property type="entry name" value="SPW"/>
    <property type="match status" value="1"/>
</dbReference>
<evidence type="ECO:0000259" key="2">
    <source>
        <dbReference type="Pfam" id="PF03779"/>
    </source>
</evidence>
<feature type="transmembrane region" description="Helical" evidence="1">
    <location>
        <begin position="90"/>
        <end position="106"/>
    </location>
</feature>
<evidence type="ECO:0000313" key="3">
    <source>
        <dbReference type="EMBL" id="QNP59871.1"/>
    </source>
</evidence>
<dbReference type="KEGG" id="amon:H9L24_02515"/>
<feature type="domain" description="SPW repeat-containing integral membrane" evidence="2">
    <location>
        <begin position="7"/>
        <end position="102"/>
    </location>
</feature>
<reference evidence="3 4" key="1">
    <citation type="submission" date="2020-08" db="EMBL/GenBank/DDBJ databases">
        <title>Genome sequence of Acidovorax monticola KACC 19171T.</title>
        <authorList>
            <person name="Hyun D.-W."/>
            <person name="Bae J.-W."/>
        </authorList>
    </citation>
    <scope>NUCLEOTIDE SEQUENCE [LARGE SCALE GENOMIC DNA]</scope>
    <source>
        <strain evidence="3 4">KACC 19171</strain>
    </source>
</reference>
<proteinExistence type="predicted"/>
<accession>A0A7H0HH55</accession>
<keyword evidence="1" id="KW-0812">Transmembrane</keyword>
<dbReference type="EMBL" id="CP060790">
    <property type="protein sequence ID" value="QNP59871.1"/>
    <property type="molecule type" value="Genomic_DNA"/>
</dbReference>
<feature type="transmembrane region" description="Helical" evidence="1">
    <location>
        <begin position="67"/>
        <end position="84"/>
    </location>
</feature>
<evidence type="ECO:0000313" key="4">
    <source>
        <dbReference type="Proteomes" id="UP000516057"/>
    </source>
</evidence>
<dbReference type="Proteomes" id="UP000516057">
    <property type="component" value="Chromosome"/>
</dbReference>
<name>A0A7H0HH55_9BURK</name>
<sequence length="121" mass="13373">MKQMKHWQDPLNALLGAWLALSPWVLGYQDQMTPTANGVVIGLALIAAALGAIFMPRAWEEWSEGVLGLWMIVSPWVLGFSMHMDAMRNAVVSGIVVLGLALWVVATDKDYQIFHRDSAAH</sequence>
<protein>
    <submittedName>
        <fullName evidence="3">SPW repeat protein</fullName>
    </submittedName>
</protein>